<keyword evidence="1" id="KW-0676">Redox-active center</keyword>
<evidence type="ECO:0000259" key="2">
    <source>
        <dbReference type="PROSITE" id="PS51352"/>
    </source>
</evidence>
<dbReference type="InterPro" id="IPR050553">
    <property type="entry name" value="Thioredoxin_ResA/DsbE_sf"/>
</dbReference>
<reference evidence="3 4" key="1">
    <citation type="submission" date="2019-04" db="EMBL/GenBank/DDBJ databases">
        <title>Alteromonas portus sp. nov., an alginate lyase-excreting marine bacterium.</title>
        <authorList>
            <person name="Huang H."/>
            <person name="Mo K."/>
            <person name="Bao S."/>
        </authorList>
    </citation>
    <scope>NUCLEOTIDE SEQUENCE [LARGE SCALE GENOMIC DNA]</scope>
    <source>
        <strain evidence="3 4">HB161718</strain>
    </source>
</reference>
<comment type="caution">
    <text evidence="3">The sequence shown here is derived from an EMBL/GenBank/DDBJ whole genome shotgun (WGS) entry which is preliminary data.</text>
</comment>
<dbReference type="InterPro" id="IPR013766">
    <property type="entry name" value="Thioredoxin_domain"/>
</dbReference>
<feature type="domain" description="Thioredoxin" evidence="2">
    <location>
        <begin position="22"/>
        <end position="167"/>
    </location>
</feature>
<organism evidence="3 4">
    <name type="scientific">Alteromonas portus</name>
    <dbReference type="NCBI Taxonomy" id="2565549"/>
    <lineage>
        <taxon>Bacteria</taxon>
        <taxon>Pseudomonadati</taxon>
        <taxon>Pseudomonadota</taxon>
        <taxon>Gammaproteobacteria</taxon>
        <taxon>Alteromonadales</taxon>
        <taxon>Alteromonadaceae</taxon>
        <taxon>Alteromonas/Salinimonas group</taxon>
        <taxon>Alteromonas</taxon>
    </lineage>
</organism>
<keyword evidence="4" id="KW-1185">Reference proteome</keyword>
<name>A0A4U0ZBV8_9ALTE</name>
<dbReference type="PANTHER" id="PTHR42852:SF13">
    <property type="entry name" value="PROTEIN DIPZ"/>
    <property type="match status" value="1"/>
</dbReference>
<dbReference type="GO" id="GO:0016209">
    <property type="term" value="F:antioxidant activity"/>
    <property type="evidence" value="ECO:0007669"/>
    <property type="project" value="InterPro"/>
</dbReference>
<dbReference type="SUPFAM" id="SSF52833">
    <property type="entry name" value="Thioredoxin-like"/>
    <property type="match status" value="1"/>
</dbReference>
<dbReference type="GO" id="GO:0015036">
    <property type="term" value="F:disulfide oxidoreductase activity"/>
    <property type="evidence" value="ECO:0007669"/>
    <property type="project" value="UniProtKB-ARBA"/>
</dbReference>
<dbReference type="Proteomes" id="UP000305471">
    <property type="component" value="Unassembled WGS sequence"/>
</dbReference>
<evidence type="ECO:0000313" key="4">
    <source>
        <dbReference type="Proteomes" id="UP000305471"/>
    </source>
</evidence>
<dbReference type="AlphaFoldDB" id="A0A4U0ZBV8"/>
<dbReference type="OrthoDB" id="9799347at2"/>
<dbReference type="PROSITE" id="PS51352">
    <property type="entry name" value="THIOREDOXIN_2"/>
    <property type="match status" value="1"/>
</dbReference>
<dbReference type="InterPro" id="IPR017937">
    <property type="entry name" value="Thioredoxin_CS"/>
</dbReference>
<dbReference type="RefSeq" id="WP_136781703.1">
    <property type="nucleotide sequence ID" value="NZ_JBMQEY010000011.1"/>
</dbReference>
<dbReference type="Gene3D" id="3.40.30.10">
    <property type="entry name" value="Glutaredoxin"/>
    <property type="match status" value="1"/>
</dbReference>
<dbReference type="CDD" id="cd02966">
    <property type="entry name" value="TlpA_like_family"/>
    <property type="match status" value="1"/>
</dbReference>
<dbReference type="InterPro" id="IPR036249">
    <property type="entry name" value="Thioredoxin-like_sf"/>
</dbReference>
<dbReference type="PANTHER" id="PTHR42852">
    <property type="entry name" value="THIOL:DISULFIDE INTERCHANGE PROTEIN DSBE"/>
    <property type="match status" value="1"/>
</dbReference>
<evidence type="ECO:0000256" key="1">
    <source>
        <dbReference type="ARBA" id="ARBA00023284"/>
    </source>
</evidence>
<accession>A0A4U0ZBV8</accession>
<evidence type="ECO:0000313" key="3">
    <source>
        <dbReference type="EMBL" id="TKB03671.1"/>
    </source>
</evidence>
<dbReference type="PROSITE" id="PS00194">
    <property type="entry name" value="THIOREDOXIN_1"/>
    <property type="match status" value="1"/>
</dbReference>
<gene>
    <name evidence="3" type="ORF">E5672_07915</name>
</gene>
<dbReference type="EMBL" id="SWCO01000004">
    <property type="protein sequence ID" value="TKB03671.1"/>
    <property type="molecule type" value="Genomic_DNA"/>
</dbReference>
<proteinExistence type="predicted"/>
<dbReference type="Pfam" id="PF00578">
    <property type="entry name" value="AhpC-TSA"/>
    <property type="match status" value="1"/>
</dbReference>
<dbReference type="InterPro" id="IPR000866">
    <property type="entry name" value="AhpC/TSA"/>
</dbReference>
<protein>
    <submittedName>
        <fullName evidence="3">TlpA family protein disulfide reductase</fullName>
    </submittedName>
</protein>
<sequence>MLFSPFLRNVGKTNPVLLVLLFTAAVLAGAFTYQSLQEDFETLDGESYRWHDLQGQWVVINYFAPWCAPCLREMPELASFHQSRPDNTQLFAINYDPKTKSELITMTKEFNITVPVIVSAPDIKLPMSKPPYLPATYIIGPDGEVKETLMGEVTASSLRQRLNELKGAG</sequence>